<accession>A0ABQ8EHK5</accession>
<evidence type="ECO:0008006" key="3">
    <source>
        <dbReference type="Google" id="ProtNLM"/>
    </source>
</evidence>
<organism evidence="1 2">
    <name type="scientific">Brassica napus</name>
    <name type="common">Rape</name>
    <dbReference type="NCBI Taxonomy" id="3708"/>
    <lineage>
        <taxon>Eukaryota</taxon>
        <taxon>Viridiplantae</taxon>
        <taxon>Streptophyta</taxon>
        <taxon>Embryophyta</taxon>
        <taxon>Tracheophyta</taxon>
        <taxon>Spermatophyta</taxon>
        <taxon>Magnoliopsida</taxon>
        <taxon>eudicotyledons</taxon>
        <taxon>Gunneridae</taxon>
        <taxon>Pentapetalae</taxon>
        <taxon>rosids</taxon>
        <taxon>malvids</taxon>
        <taxon>Brassicales</taxon>
        <taxon>Brassicaceae</taxon>
        <taxon>Brassiceae</taxon>
        <taxon>Brassica</taxon>
    </lineage>
</organism>
<reference evidence="1 2" key="1">
    <citation type="submission" date="2021-05" db="EMBL/GenBank/DDBJ databases">
        <title>Genome Assembly of Synthetic Allotetraploid Brassica napus Reveals Homoeologous Exchanges between Subgenomes.</title>
        <authorList>
            <person name="Davis J.T."/>
        </authorList>
    </citation>
    <scope>NUCLEOTIDE SEQUENCE [LARGE SCALE GENOMIC DNA]</scope>
    <source>
        <strain evidence="2">cv. Da-Ae</strain>
        <tissue evidence="1">Seedling</tissue>
    </source>
</reference>
<sequence>MLVKLTLDPLLGPIGGGFGLVAAAAAGATAVAGAPSEEDVSGAASSAALTTSLEPAFLIGKKDTEFLDEETPADAVTLDVKTKAEDADIIAIFGDSFLLLVVVQTGKSEFLDCFVGL</sequence>
<name>A0ABQ8EHK5_BRANA</name>
<dbReference type="Proteomes" id="UP000824890">
    <property type="component" value="Unassembled WGS sequence"/>
</dbReference>
<evidence type="ECO:0000313" key="1">
    <source>
        <dbReference type="EMBL" id="KAH0941161.1"/>
    </source>
</evidence>
<protein>
    <recommendedName>
        <fullName evidence="3">Secreted protein</fullName>
    </recommendedName>
</protein>
<keyword evidence="2" id="KW-1185">Reference proteome</keyword>
<dbReference type="EMBL" id="JAGKQM010000001">
    <property type="protein sequence ID" value="KAH0941161.1"/>
    <property type="molecule type" value="Genomic_DNA"/>
</dbReference>
<proteinExistence type="predicted"/>
<gene>
    <name evidence="1" type="ORF">HID58_000798</name>
</gene>
<comment type="caution">
    <text evidence="1">The sequence shown here is derived from an EMBL/GenBank/DDBJ whole genome shotgun (WGS) entry which is preliminary data.</text>
</comment>
<evidence type="ECO:0000313" key="2">
    <source>
        <dbReference type="Proteomes" id="UP000824890"/>
    </source>
</evidence>